<keyword evidence="10" id="KW-1185">Reference proteome</keyword>
<proteinExistence type="predicted"/>
<accession>A0A848F5K1</accession>
<gene>
    <name evidence="9" type="ORF">HHL10_07785</name>
</gene>
<name>A0A848F5K1_9BURK</name>
<dbReference type="AlphaFoldDB" id="A0A848F5K1"/>
<evidence type="ECO:0000256" key="4">
    <source>
        <dbReference type="ARBA" id="ARBA00019595"/>
    </source>
</evidence>
<evidence type="ECO:0000256" key="6">
    <source>
        <dbReference type="ARBA" id="ARBA00031424"/>
    </source>
</evidence>
<dbReference type="PANTHER" id="PTHR21047:SF2">
    <property type="entry name" value="THYMIDINE DIPHOSPHO-4-KETO-RHAMNOSE 3,5-EPIMERASE"/>
    <property type="match status" value="1"/>
</dbReference>
<sequence>MLQATELLPGAFHVPLARLADARGAFVKTHAVGALARLGLHFELREEFYSLSRRDVIRGMHLQLPPHDHDKIVYCPQGRALDVLLDLRRGKGYGRSRGVLLDAREPALVFIPRGVAHGFKALEDDTLMVYKVSSEHAPTHDAGVRWDSFGFDWDCAAPLTSERDRRHPALAEFDSPF</sequence>
<dbReference type="InterPro" id="IPR014710">
    <property type="entry name" value="RmlC-like_jellyroll"/>
</dbReference>
<dbReference type="Proteomes" id="UP000574067">
    <property type="component" value="Unassembled WGS sequence"/>
</dbReference>
<dbReference type="GO" id="GO:0008830">
    <property type="term" value="F:dTDP-4-dehydrorhamnose 3,5-epimerase activity"/>
    <property type="evidence" value="ECO:0007669"/>
    <property type="project" value="UniProtKB-EC"/>
</dbReference>
<feature type="active site" description="Proton donor" evidence="8">
    <location>
        <position position="130"/>
    </location>
</feature>
<dbReference type="InterPro" id="IPR000888">
    <property type="entry name" value="RmlC-like"/>
</dbReference>
<comment type="function">
    <text evidence="2">Catalyzes the epimerization of the C3' and C5'positions of dTDP-6-deoxy-D-xylo-4-hexulose, forming dTDP-6-deoxy-L-lyxo-4-hexulose.</text>
</comment>
<evidence type="ECO:0000256" key="1">
    <source>
        <dbReference type="ARBA" id="ARBA00001298"/>
    </source>
</evidence>
<reference evidence="9 10" key="1">
    <citation type="submission" date="2020-04" db="EMBL/GenBank/DDBJ databases">
        <title>Azohydromonas sp. isolated from soil.</title>
        <authorList>
            <person name="Dahal R.H."/>
        </authorList>
    </citation>
    <scope>NUCLEOTIDE SEQUENCE [LARGE SCALE GENOMIC DNA]</scope>
    <source>
        <strain evidence="9 10">G-1-1-14</strain>
    </source>
</reference>
<dbReference type="InterPro" id="IPR011051">
    <property type="entry name" value="RmlC_Cupin_sf"/>
</dbReference>
<dbReference type="SUPFAM" id="SSF51182">
    <property type="entry name" value="RmlC-like cupins"/>
    <property type="match status" value="1"/>
</dbReference>
<evidence type="ECO:0000256" key="5">
    <source>
        <dbReference type="ARBA" id="ARBA00029758"/>
    </source>
</evidence>
<dbReference type="EC" id="5.1.3.13" evidence="3"/>
<feature type="active site" description="Proton acceptor" evidence="8">
    <location>
        <position position="61"/>
    </location>
</feature>
<evidence type="ECO:0000256" key="2">
    <source>
        <dbReference type="ARBA" id="ARBA00001997"/>
    </source>
</evidence>
<organism evidence="9 10">
    <name type="scientific">Azohydromonas caseinilytica</name>
    <dbReference type="NCBI Taxonomy" id="2728836"/>
    <lineage>
        <taxon>Bacteria</taxon>
        <taxon>Pseudomonadati</taxon>
        <taxon>Pseudomonadota</taxon>
        <taxon>Betaproteobacteria</taxon>
        <taxon>Burkholderiales</taxon>
        <taxon>Sphaerotilaceae</taxon>
        <taxon>Azohydromonas</taxon>
    </lineage>
</organism>
<evidence type="ECO:0000313" key="9">
    <source>
        <dbReference type="EMBL" id="NML14874.1"/>
    </source>
</evidence>
<comment type="caution">
    <text evidence="9">The sequence shown here is derived from an EMBL/GenBank/DDBJ whole genome shotgun (WGS) entry which is preliminary data.</text>
</comment>
<dbReference type="GO" id="GO:0019305">
    <property type="term" value="P:dTDP-rhamnose biosynthetic process"/>
    <property type="evidence" value="ECO:0007669"/>
    <property type="project" value="TreeGrafter"/>
</dbReference>
<dbReference type="GO" id="GO:0000271">
    <property type="term" value="P:polysaccharide biosynthetic process"/>
    <property type="evidence" value="ECO:0007669"/>
    <property type="project" value="TreeGrafter"/>
</dbReference>
<dbReference type="GO" id="GO:0005829">
    <property type="term" value="C:cytosol"/>
    <property type="evidence" value="ECO:0007669"/>
    <property type="project" value="TreeGrafter"/>
</dbReference>
<dbReference type="EMBL" id="JABBFW010000004">
    <property type="protein sequence ID" value="NML14874.1"/>
    <property type="molecule type" value="Genomic_DNA"/>
</dbReference>
<dbReference type="CDD" id="cd00438">
    <property type="entry name" value="cupin_RmlC"/>
    <property type="match status" value="1"/>
</dbReference>
<evidence type="ECO:0000256" key="8">
    <source>
        <dbReference type="PIRSR" id="PIRSR600888-1"/>
    </source>
</evidence>
<protein>
    <recommendedName>
        <fullName evidence="4">dTDP-4-dehydrorhamnose 3,5-epimerase</fullName>
        <ecNumber evidence="3">5.1.3.13</ecNumber>
    </recommendedName>
    <alternativeName>
        <fullName evidence="6">Thymidine diphospho-4-keto-rhamnose 3,5-epimerase</fullName>
    </alternativeName>
    <alternativeName>
        <fullName evidence="5">dTDP-4-keto-6-deoxyglucose 3,5-epimerase</fullName>
    </alternativeName>
    <alternativeName>
        <fullName evidence="7">dTDP-6-deoxy-D-xylo-4-hexulose 3,5-epimerase</fullName>
    </alternativeName>
</protein>
<evidence type="ECO:0000256" key="3">
    <source>
        <dbReference type="ARBA" id="ARBA00012098"/>
    </source>
</evidence>
<dbReference type="PANTHER" id="PTHR21047">
    <property type="entry name" value="DTDP-6-DEOXY-D-GLUCOSE-3,5 EPIMERASE"/>
    <property type="match status" value="1"/>
</dbReference>
<dbReference type="Pfam" id="PF00908">
    <property type="entry name" value="dTDP_sugar_isom"/>
    <property type="match status" value="1"/>
</dbReference>
<comment type="catalytic activity">
    <reaction evidence="1">
        <text>dTDP-4-dehydro-6-deoxy-alpha-D-glucose = dTDP-4-dehydro-beta-L-rhamnose</text>
        <dbReference type="Rhea" id="RHEA:16969"/>
        <dbReference type="ChEBI" id="CHEBI:57649"/>
        <dbReference type="ChEBI" id="CHEBI:62830"/>
        <dbReference type="EC" id="5.1.3.13"/>
    </reaction>
</comment>
<dbReference type="RefSeq" id="WP_169159784.1">
    <property type="nucleotide sequence ID" value="NZ_JABBFW010000004.1"/>
</dbReference>
<evidence type="ECO:0000313" key="10">
    <source>
        <dbReference type="Proteomes" id="UP000574067"/>
    </source>
</evidence>
<evidence type="ECO:0000256" key="7">
    <source>
        <dbReference type="ARBA" id="ARBA00033311"/>
    </source>
</evidence>
<dbReference type="Gene3D" id="2.60.120.10">
    <property type="entry name" value="Jelly Rolls"/>
    <property type="match status" value="1"/>
</dbReference>